<dbReference type="PROSITE" id="PS51679">
    <property type="entry name" value="SAM_MT_C5"/>
    <property type="match status" value="1"/>
</dbReference>
<comment type="similarity">
    <text evidence="6 7">Belongs to the class I-like SAM-binding methyltransferase superfamily. C5-methyltransferase family.</text>
</comment>
<dbReference type="Proteomes" id="UP001208938">
    <property type="component" value="Unassembled WGS sequence"/>
</dbReference>
<dbReference type="InterPro" id="IPR018117">
    <property type="entry name" value="C5_DNA_meth_AS"/>
</dbReference>
<dbReference type="PANTHER" id="PTHR10629:SF52">
    <property type="entry name" value="DNA (CYTOSINE-5)-METHYLTRANSFERASE 1"/>
    <property type="match status" value="1"/>
</dbReference>
<keyword evidence="1 6" id="KW-0489">Methyltransferase</keyword>
<dbReference type="PROSITE" id="PS00094">
    <property type="entry name" value="C5_MTASE_1"/>
    <property type="match status" value="1"/>
</dbReference>
<comment type="caution">
    <text evidence="9">The sequence shown here is derived from an EMBL/GenBank/DDBJ whole genome shotgun (WGS) entry which is preliminary data.</text>
</comment>
<dbReference type="InterPro" id="IPR050390">
    <property type="entry name" value="C5-Methyltransferase"/>
</dbReference>
<keyword evidence="10" id="KW-1185">Reference proteome</keyword>
<dbReference type="EC" id="2.1.1.37" evidence="8"/>
<protein>
    <recommendedName>
        <fullName evidence="8">Cytosine-specific methyltransferase</fullName>
        <ecNumber evidence="8">2.1.1.37</ecNumber>
    </recommendedName>
</protein>
<gene>
    <name evidence="9" type="ORF">OKW52_20475</name>
</gene>
<reference evidence="9 10" key="1">
    <citation type="submission" date="2022-10" db="EMBL/GenBank/DDBJ databases">
        <title>Pararhodobacter sp. nov., isolated from marine algae.</title>
        <authorList>
            <person name="Choi B.J."/>
            <person name="Kim J.M."/>
            <person name="Lee J.K."/>
            <person name="Choi D.G."/>
            <person name="Jeon C.O."/>
        </authorList>
    </citation>
    <scope>NUCLEOTIDE SEQUENCE [LARGE SCALE GENOMIC DNA]</scope>
    <source>
        <strain evidence="9 10">ZQ420</strain>
    </source>
</reference>
<dbReference type="GO" id="GO:0008168">
    <property type="term" value="F:methyltransferase activity"/>
    <property type="evidence" value="ECO:0007669"/>
    <property type="project" value="UniProtKB-KW"/>
</dbReference>
<evidence type="ECO:0000256" key="4">
    <source>
        <dbReference type="ARBA" id="ARBA00022747"/>
    </source>
</evidence>
<name>A0ABT3H435_9RHOB</name>
<dbReference type="PANTHER" id="PTHR10629">
    <property type="entry name" value="CYTOSINE-SPECIFIC METHYLTRANSFERASE"/>
    <property type="match status" value="1"/>
</dbReference>
<evidence type="ECO:0000313" key="9">
    <source>
        <dbReference type="EMBL" id="MCW1934564.1"/>
    </source>
</evidence>
<dbReference type="Gene3D" id="3.90.120.10">
    <property type="entry name" value="DNA Methylase, subunit A, domain 2"/>
    <property type="match status" value="1"/>
</dbReference>
<keyword evidence="2 6" id="KW-0808">Transferase</keyword>
<accession>A0ABT3H435</accession>
<dbReference type="EMBL" id="JAPDFL010000001">
    <property type="protein sequence ID" value="MCW1934564.1"/>
    <property type="molecule type" value="Genomic_DNA"/>
</dbReference>
<dbReference type="InterPro" id="IPR029063">
    <property type="entry name" value="SAM-dependent_MTases_sf"/>
</dbReference>
<evidence type="ECO:0000256" key="1">
    <source>
        <dbReference type="ARBA" id="ARBA00022603"/>
    </source>
</evidence>
<dbReference type="InterPro" id="IPR001525">
    <property type="entry name" value="C5_MeTfrase"/>
</dbReference>
<dbReference type="SUPFAM" id="SSF53335">
    <property type="entry name" value="S-adenosyl-L-methionine-dependent methyltransferases"/>
    <property type="match status" value="1"/>
</dbReference>
<evidence type="ECO:0000256" key="6">
    <source>
        <dbReference type="PROSITE-ProRule" id="PRU01016"/>
    </source>
</evidence>
<evidence type="ECO:0000256" key="7">
    <source>
        <dbReference type="RuleBase" id="RU000416"/>
    </source>
</evidence>
<evidence type="ECO:0000256" key="8">
    <source>
        <dbReference type="RuleBase" id="RU000417"/>
    </source>
</evidence>
<evidence type="ECO:0000256" key="3">
    <source>
        <dbReference type="ARBA" id="ARBA00022691"/>
    </source>
</evidence>
<dbReference type="NCBIfam" id="TIGR00675">
    <property type="entry name" value="dcm"/>
    <property type="match status" value="1"/>
</dbReference>
<dbReference type="Gene3D" id="3.40.50.150">
    <property type="entry name" value="Vaccinia Virus protein VP39"/>
    <property type="match status" value="1"/>
</dbReference>
<sequence>MRYLSVCSGIEAATAAWHPLGWQPVAFSEVAAFPAAVLAHHYGSNLPGEELARNGVPNLGDMTKFNDWPDYAIDLLVGGTPCQSFSVAGLRKGLADPRGNLALVYLGILNRFRPRWFVWENVPGVLSSNSGRDFGAFLGGLAQLGYGVAYRVLDAQFVRTRRHRRATPQRRRRVFVVGYIGDWRPAAAVLFDRESLQRRAAPSRATGQAVAALTATGVGTCGADDNQAQAGHLIPAVANTLTARMHNGVNTTLDEGQTLIAFDCKGSQVQVADDGSHPTLRSMGHHKSHQNAGGHAAICFDTTQITSPSNYSQPKPGDPCHPLAASAHPPAVAVQEPLGMNNRDSGARNVSPDGWAVRRLTPRECERLQAFGDDFTRIPWRGKPAEKCPDGLRYKAIGNSMAVNVMEWIGQRIDAVDKELLAA</sequence>
<comment type="catalytic activity">
    <reaction evidence="5 8">
        <text>a 2'-deoxycytidine in DNA + S-adenosyl-L-methionine = a 5-methyl-2'-deoxycytidine in DNA + S-adenosyl-L-homocysteine + H(+)</text>
        <dbReference type="Rhea" id="RHEA:13681"/>
        <dbReference type="Rhea" id="RHEA-COMP:11369"/>
        <dbReference type="Rhea" id="RHEA-COMP:11370"/>
        <dbReference type="ChEBI" id="CHEBI:15378"/>
        <dbReference type="ChEBI" id="CHEBI:57856"/>
        <dbReference type="ChEBI" id="CHEBI:59789"/>
        <dbReference type="ChEBI" id="CHEBI:85452"/>
        <dbReference type="ChEBI" id="CHEBI:85454"/>
        <dbReference type="EC" id="2.1.1.37"/>
    </reaction>
</comment>
<proteinExistence type="inferred from homology"/>
<evidence type="ECO:0000256" key="2">
    <source>
        <dbReference type="ARBA" id="ARBA00022679"/>
    </source>
</evidence>
<dbReference type="RefSeq" id="WP_264507348.1">
    <property type="nucleotide sequence ID" value="NZ_JAPDFL010000001.1"/>
</dbReference>
<dbReference type="PRINTS" id="PR00105">
    <property type="entry name" value="C5METTRFRASE"/>
</dbReference>
<dbReference type="GO" id="GO:0032259">
    <property type="term" value="P:methylation"/>
    <property type="evidence" value="ECO:0007669"/>
    <property type="project" value="UniProtKB-KW"/>
</dbReference>
<keyword evidence="3 6" id="KW-0949">S-adenosyl-L-methionine</keyword>
<evidence type="ECO:0000313" key="10">
    <source>
        <dbReference type="Proteomes" id="UP001208938"/>
    </source>
</evidence>
<organism evidence="9 10">
    <name type="scientific">Pararhodobacter zhoushanensis</name>
    <dbReference type="NCBI Taxonomy" id="2479545"/>
    <lineage>
        <taxon>Bacteria</taxon>
        <taxon>Pseudomonadati</taxon>
        <taxon>Pseudomonadota</taxon>
        <taxon>Alphaproteobacteria</taxon>
        <taxon>Rhodobacterales</taxon>
        <taxon>Paracoccaceae</taxon>
        <taxon>Pararhodobacter</taxon>
    </lineage>
</organism>
<dbReference type="Pfam" id="PF00145">
    <property type="entry name" value="DNA_methylase"/>
    <property type="match status" value="1"/>
</dbReference>
<feature type="active site" evidence="6">
    <location>
        <position position="82"/>
    </location>
</feature>
<keyword evidence="4" id="KW-0680">Restriction system</keyword>
<evidence type="ECO:0000256" key="5">
    <source>
        <dbReference type="ARBA" id="ARBA00047422"/>
    </source>
</evidence>